<dbReference type="SUPFAM" id="SSF55874">
    <property type="entry name" value="ATPase domain of HSP90 chaperone/DNA topoisomerase II/histidine kinase"/>
    <property type="match status" value="1"/>
</dbReference>
<reference evidence="1" key="1">
    <citation type="submission" date="2022-01" db="EMBL/GenBank/DDBJ databases">
        <title>Draft genome of Methanogenium marinum DSM 15558.</title>
        <authorList>
            <person name="Chen S.-C."/>
            <person name="You Y.-T."/>
        </authorList>
    </citation>
    <scope>NUCLEOTIDE SEQUENCE</scope>
    <source>
        <strain evidence="1">DSM 15558</strain>
    </source>
</reference>
<proteinExistence type="predicted"/>
<evidence type="ECO:0000313" key="1">
    <source>
        <dbReference type="EMBL" id="MDE4908395.1"/>
    </source>
</evidence>
<dbReference type="RefSeq" id="WP_274925023.1">
    <property type="nucleotide sequence ID" value="NZ_JAKELO010000002.1"/>
</dbReference>
<dbReference type="Gene3D" id="3.30.565.10">
    <property type="entry name" value="Histidine kinase-like ATPase, C-terminal domain"/>
    <property type="match status" value="1"/>
</dbReference>
<protein>
    <submittedName>
        <fullName evidence="1">Uncharacterized protein</fullName>
    </submittedName>
</protein>
<keyword evidence="2" id="KW-1185">Reference proteome</keyword>
<comment type="caution">
    <text evidence="1">The sequence shown here is derived from an EMBL/GenBank/DDBJ whole genome shotgun (WGS) entry which is preliminary data.</text>
</comment>
<dbReference type="EMBL" id="JAKELO010000002">
    <property type="protein sequence ID" value="MDE4908395.1"/>
    <property type="molecule type" value="Genomic_DNA"/>
</dbReference>
<name>A0A9Q4PVU7_9EURY</name>
<sequence length="77" mass="8482">MFTTWDNGDGVPDKKKSSIFVEGYGEHIGLGLYVIQSILAVTRLTIEETGVYSEGVAFAITIPKENYRFDEPAPLKG</sequence>
<dbReference type="InterPro" id="IPR036890">
    <property type="entry name" value="HATPase_C_sf"/>
</dbReference>
<gene>
    <name evidence="1" type="ORF">L0665_07190</name>
</gene>
<organism evidence="1 2">
    <name type="scientific">Methanogenium marinum</name>
    <dbReference type="NCBI Taxonomy" id="348610"/>
    <lineage>
        <taxon>Archaea</taxon>
        <taxon>Methanobacteriati</taxon>
        <taxon>Methanobacteriota</taxon>
        <taxon>Stenosarchaea group</taxon>
        <taxon>Methanomicrobia</taxon>
        <taxon>Methanomicrobiales</taxon>
        <taxon>Methanomicrobiaceae</taxon>
        <taxon>Methanogenium</taxon>
    </lineage>
</organism>
<evidence type="ECO:0000313" key="2">
    <source>
        <dbReference type="Proteomes" id="UP001143747"/>
    </source>
</evidence>
<accession>A0A9Q4PVU7</accession>
<dbReference type="Proteomes" id="UP001143747">
    <property type="component" value="Unassembled WGS sequence"/>
</dbReference>
<dbReference type="AlphaFoldDB" id="A0A9Q4PVU7"/>